<keyword evidence="1" id="KW-0719">Serine esterase</keyword>
<keyword evidence="2 4" id="KW-0732">Signal</keyword>
<protein>
    <submittedName>
        <fullName evidence="6">Acetylxylan esterase</fullName>
    </submittedName>
</protein>
<keyword evidence="3" id="KW-0378">Hydrolase</keyword>
<evidence type="ECO:0000256" key="3">
    <source>
        <dbReference type="ARBA" id="ARBA00022801"/>
    </source>
</evidence>
<dbReference type="Gene3D" id="3.40.50.1820">
    <property type="entry name" value="alpha/beta hydrolase"/>
    <property type="match status" value="1"/>
</dbReference>
<accession>A0A7C9FX07</accession>
<sequence>MNALLRKIGLKVPGLPLVLLLCAWSAVGQNAPTLVAGIPVNYDEAKVPAYTLPDPLVLQNGKKVESAQTWHQKRRPEILSLFESEQFGKTPERKKARFPVFEKGTLVFNDKAIRKQITIYFTEDTAHYKADLLLYLPAQAEKPAPVLLQIGFSPNSLAVNDPDIRKGLMWNREGKQVPDSTGRRFGSFDVEKFIVNGIGVATIYYGAIEPDFPQGIKYGIRGHYLKPGTTYPAPDEWGTISAWAWGLSHVMDYLETDQQVDSEKVALYGVSRLGKTVLWAGAQDQRFGMVIASCSGEGGAALSRRQYGETIKHMTDSTRYFYQFSGNRAHYGDAPESSPVDGHMLISLIAPRPLLLLTGDTDNWSDPKGEFAAAVAAGPVYKLLGKKGLETTVWPAAGKPILHDLGYYMHAGGHGTLPADFDIILDFIRMHFMKK</sequence>
<dbReference type="Pfam" id="PF22244">
    <property type="entry name" value="GCE_fung"/>
    <property type="match status" value="1"/>
</dbReference>
<evidence type="ECO:0000256" key="1">
    <source>
        <dbReference type="ARBA" id="ARBA00022487"/>
    </source>
</evidence>
<dbReference type="GO" id="GO:0052689">
    <property type="term" value="F:carboxylic ester hydrolase activity"/>
    <property type="evidence" value="ECO:0007669"/>
    <property type="project" value="UniProtKB-KW"/>
</dbReference>
<feature type="signal peptide" evidence="4">
    <location>
        <begin position="1"/>
        <end position="28"/>
    </location>
</feature>
<dbReference type="SUPFAM" id="SSF53474">
    <property type="entry name" value="alpha/beta-Hydrolases"/>
    <property type="match status" value="1"/>
</dbReference>
<gene>
    <name evidence="6" type="ORF">GBK04_01515</name>
</gene>
<feature type="chain" id="PRO_5028833467" evidence="4">
    <location>
        <begin position="29"/>
        <end position="435"/>
    </location>
</feature>
<dbReference type="Proteomes" id="UP000479293">
    <property type="component" value="Unassembled WGS sequence"/>
</dbReference>
<feature type="domain" description="4-O-methyl-glucuronoyl methylesterase-like" evidence="5">
    <location>
        <begin position="230"/>
        <end position="385"/>
    </location>
</feature>
<name>A0A7C9FX07_9BACT</name>
<comment type="caution">
    <text evidence="6">The sequence shown here is derived from an EMBL/GenBank/DDBJ whole genome shotgun (WGS) entry which is preliminary data.</text>
</comment>
<dbReference type="RefSeq" id="WP_152756237.1">
    <property type="nucleotide sequence ID" value="NZ_WHLY01000002.1"/>
</dbReference>
<proteinExistence type="predicted"/>
<evidence type="ECO:0000256" key="4">
    <source>
        <dbReference type="SAM" id="SignalP"/>
    </source>
</evidence>
<evidence type="ECO:0000313" key="7">
    <source>
        <dbReference type="Proteomes" id="UP000479293"/>
    </source>
</evidence>
<dbReference type="EMBL" id="WHLY01000002">
    <property type="protein sequence ID" value="MPR32053.1"/>
    <property type="molecule type" value="Genomic_DNA"/>
</dbReference>
<evidence type="ECO:0000259" key="5">
    <source>
        <dbReference type="Pfam" id="PF22244"/>
    </source>
</evidence>
<evidence type="ECO:0000313" key="6">
    <source>
        <dbReference type="EMBL" id="MPR32053.1"/>
    </source>
</evidence>
<dbReference type="InterPro" id="IPR029058">
    <property type="entry name" value="AB_hydrolase_fold"/>
</dbReference>
<organism evidence="6 7">
    <name type="scientific">Salmonirosea aquatica</name>
    <dbReference type="NCBI Taxonomy" id="2654236"/>
    <lineage>
        <taxon>Bacteria</taxon>
        <taxon>Pseudomonadati</taxon>
        <taxon>Bacteroidota</taxon>
        <taxon>Cytophagia</taxon>
        <taxon>Cytophagales</taxon>
        <taxon>Spirosomataceae</taxon>
        <taxon>Salmonirosea</taxon>
    </lineage>
</organism>
<dbReference type="AlphaFoldDB" id="A0A7C9FX07"/>
<evidence type="ECO:0000256" key="2">
    <source>
        <dbReference type="ARBA" id="ARBA00022729"/>
    </source>
</evidence>
<reference evidence="6 7" key="1">
    <citation type="submission" date="2019-10" db="EMBL/GenBank/DDBJ databases">
        <title>Draft Genome Sequence of Cytophagaceae sp. SJW1-29.</title>
        <authorList>
            <person name="Choi A."/>
        </authorList>
    </citation>
    <scope>NUCLEOTIDE SEQUENCE [LARGE SCALE GENOMIC DNA]</scope>
    <source>
        <strain evidence="6 7">SJW1-29</strain>
    </source>
</reference>
<keyword evidence="7" id="KW-1185">Reference proteome</keyword>
<dbReference type="InterPro" id="IPR054579">
    <property type="entry name" value="GCE-like_dom"/>
</dbReference>